<protein>
    <recommendedName>
        <fullName evidence="3">Ribbon-helix-helix protein CopG domain-containing protein</fullName>
    </recommendedName>
</protein>
<organism evidence="1 2">
    <name type="scientific">uncultured archaeal virus</name>
    <dbReference type="NCBI Taxonomy" id="1960247"/>
    <lineage>
        <taxon>Viruses</taxon>
        <taxon>environmental samples</taxon>
    </lineage>
</organism>
<gene>
    <name evidence="1" type="ORF">CTG158_LOCUS46</name>
</gene>
<proteinExistence type="predicted"/>
<sequence>MKRRKSVNKPLPTYLPEYQHQYLAMVCRKKGITKTEYIRRILDDQIREDYPVVEYERRRDELQKELRVVELLIEESSYMKDHEQWVLSELERIVPNLAKGADPTPELATYISSRLGLSWQDLWAVVEQYRETGKLEV</sequence>
<dbReference type="Proteomes" id="UP001531446">
    <property type="component" value="Segment"/>
</dbReference>
<evidence type="ECO:0000313" key="2">
    <source>
        <dbReference type="Proteomes" id="UP001531446"/>
    </source>
</evidence>
<evidence type="ECO:0000313" key="1">
    <source>
        <dbReference type="EMBL" id="CAI4043410.1"/>
    </source>
</evidence>
<name>A0ABM9HVL0_9VIRU</name>
<accession>A0ABM9HVL0</accession>
<evidence type="ECO:0008006" key="3">
    <source>
        <dbReference type="Google" id="ProtNLM"/>
    </source>
</evidence>
<reference evidence="1" key="1">
    <citation type="submission" date="2022-10" db="EMBL/GenBank/DDBJ databases">
        <authorList>
            <person name="Bize A."/>
        </authorList>
    </citation>
    <scope>NUCLEOTIDE SEQUENCE [LARGE SCALE GENOMIC DNA]</scope>
</reference>
<dbReference type="EMBL" id="OX365879">
    <property type="protein sequence ID" value="CAI4043410.1"/>
    <property type="molecule type" value="Genomic_DNA"/>
</dbReference>
<keyword evidence="2" id="KW-1185">Reference proteome</keyword>